<protein>
    <submittedName>
        <fullName evidence="1">Uncharacterized protein</fullName>
    </submittedName>
</protein>
<evidence type="ECO:0000313" key="2">
    <source>
        <dbReference type="Proteomes" id="UP000014074"/>
    </source>
</evidence>
<gene>
    <name evidence="1" type="ORF">UCRPA7_7766</name>
</gene>
<dbReference type="EMBL" id="KB933322">
    <property type="protein sequence ID" value="EON96733.1"/>
    <property type="molecule type" value="Genomic_DNA"/>
</dbReference>
<dbReference type="RefSeq" id="XP_007918483.1">
    <property type="nucleotide sequence ID" value="XM_007920292.1"/>
</dbReference>
<name>R8BBL8_PHAM7</name>
<accession>R8BBL8</accession>
<keyword evidence="2" id="KW-1185">Reference proteome</keyword>
<dbReference type="Proteomes" id="UP000014074">
    <property type="component" value="Unassembled WGS sequence"/>
</dbReference>
<dbReference type="InterPro" id="IPR045564">
    <property type="entry name" value="DUF5910"/>
</dbReference>
<dbReference type="KEGG" id="tmn:UCRPA7_7766"/>
<dbReference type="Pfam" id="PF19287">
    <property type="entry name" value="DUF5910"/>
    <property type="match status" value="1"/>
</dbReference>
<dbReference type="AlphaFoldDB" id="R8BBL8"/>
<organism evidence="1 2">
    <name type="scientific">Phaeoacremonium minimum (strain UCR-PA7)</name>
    <name type="common">Esca disease fungus</name>
    <name type="synonym">Togninia minima</name>
    <dbReference type="NCBI Taxonomy" id="1286976"/>
    <lineage>
        <taxon>Eukaryota</taxon>
        <taxon>Fungi</taxon>
        <taxon>Dikarya</taxon>
        <taxon>Ascomycota</taxon>
        <taxon>Pezizomycotina</taxon>
        <taxon>Sordariomycetes</taxon>
        <taxon>Sordariomycetidae</taxon>
        <taxon>Togniniales</taxon>
        <taxon>Togniniaceae</taxon>
        <taxon>Phaeoacremonium</taxon>
    </lineage>
</organism>
<sequence>MGQAEAAAVNQAKALVWDSNMGNQGGQLGVGIYCTTFSMGYLYENWHASLTATSSSKWANVKKAWIPQQATVNGQNLNLFSNEQNIVAYLTSLGLDPARTVRMAKQDDYIQYLLPPALVTGNPLSIKAVAVQGLETIGFNYVDYTSWANIVNPEAEPYAVSY</sequence>
<dbReference type="OrthoDB" id="4540223at2759"/>
<proteinExistence type="predicted"/>
<dbReference type="HOGENOM" id="CLU_1636601_0_0_1"/>
<dbReference type="GeneID" id="19328553"/>
<reference evidence="2" key="1">
    <citation type="journal article" date="2013" name="Genome Announc.">
        <title>Draft genome sequence of the ascomycete Phaeoacremonium aleophilum strain UCR-PA7, a causal agent of the esca disease complex in grapevines.</title>
        <authorList>
            <person name="Blanco-Ulate B."/>
            <person name="Rolshausen P."/>
            <person name="Cantu D."/>
        </authorList>
    </citation>
    <scope>NUCLEOTIDE SEQUENCE [LARGE SCALE GENOMIC DNA]</scope>
    <source>
        <strain evidence="2">UCR-PA7</strain>
    </source>
</reference>
<evidence type="ECO:0000313" key="1">
    <source>
        <dbReference type="EMBL" id="EON96733.1"/>
    </source>
</evidence>